<dbReference type="EMBL" id="CM042032">
    <property type="protein sequence ID" value="KAI3776934.1"/>
    <property type="molecule type" value="Genomic_DNA"/>
</dbReference>
<accession>A0ACB9FZY8</accession>
<dbReference type="Proteomes" id="UP001056120">
    <property type="component" value="Linkage Group LG15"/>
</dbReference>
<organism evidence="1 2">
    <name type="scientific">Smallanthus sonchifolius</name>
    <dbReference type="NCBI Taxonomy" id="185202"/>
    <lineage>
        <taxon>Eukaryota</taxon>
        <taxon>Viridiplantae</taxon>
        <taxon>Streptophyta</taxon>
        <taxon>Embryophyta</taxon>
        <taxon>Tracheophyta</taxon>
        <taxon>Spermatophyta</taxon>
        <taxon>Magnoliopsida</taxon>
        <taxon>eudicotyledons</taxon>
        <taxon>Gunneridae</taxon>
        <taxon>Pentapetalae</taxon>
        <taxon>asterids</taxon>
        <taxon>campanulids</taxon>
        <taxon>Asterales</taxon>
        <taxon>Asteraceae</taxon>
        <taxon>Asteroideae</taxon>
        <taxon>Heliantheae alliance</taxon>
        <taxon>Millerieae</taxon>
        <taxon>Smallanthus</taxon>
    </lineage>
</organism>
<reference evidence="1 2" key="2">
    <citation type="journal article" date="2022" name="Mol. Ecol. Resour.">
        <title>The genomes of chicory, endive, great burdock and yacon provide insights into Asteraceae paleo-polyploidization history and plant inulin production.</title>
        <authorList>
            <person name="Fan W."/>
            <person name="Wang S."/>
            <person name="Wang H."/>
            <person name="Wang A."/>
            <person name="Jiang F."/>
            <person name="Liu H."/>
            <person name="Zhao H."/>
            <person name="Xu D."/>
            <person name="Zhang Y."/>
        </authorList>
    </citation>
    <scope>NUCLEOTIDE SEQUENCE [LARGE SCALE GENOMIC DNA]</scope>
    <source>
        <strain evidence="2">cv. Yunnan</strain>
        <tissue evidence="1">Leaves</tissue>
    </source>
</reference>
<comment type="caution">
    <text evidence="1">The sequence shown here is derived from an EMBL/GenBank/DDBJ whole genome shotgun (WGS) entry which is preliminary data.</text>
</comment>
<name>A0ACB9FZY8_9ASTR</name>
<sequence length="88" mass="9788">MESVYTADGDVEESGRREKVDTDVEKKGRGASRSSRTVCGRWVMVRRAISGTDDVPVQASIRTLFFLTRIPAMLIGMELPFIPFPISP</sequence>
<protein>
    <submittedName>
        <fullName evidence="1">Uncharacterized protein</fullName>
    </submittedName>
</protein>
<evidence type="ECO:0000313" key="2">
    <source>
        <dbReference type="Proteomes" id="UP001056120"/>
    </source>
</evidence>
<keyword evidence="2" id="KW-1185">Reference proteome</keyword>
<evidence type="ECO:0000313" key="1">
    <source>
        <dbReference type="EMBL" id="KAI3776934.1"/>
    </source>
</evidence>
<proteinExistence type="predicted"/>
<reference evidence="2" key="1">
    <citation type="journal article" date="2022" name="Mol. Ecol. Resour.">
        <title>The genomes of chicory, endive, great burdock and yacon provide insights into Asteraceae palaeo-polyploidization history and plant inulin production.</title>
        <authorList>
            <person name="Fan W."/>
            <person name="Wang S."/>
            <person name="Wang H."/>
            <person name="Wang A."/>
            <person name="Jiang F."/>
            <person name="Liu H."/>
            <person name="Zhao H."/>
            <person name="Xu D."/>
            <person name="Zhang Y."/>
        </authorList>
    </citation>
    <scope>NUCLEOTIDE SEQUENCE [LARGE SCALE GENOMIC DNA]</scope>
    <source>
        <strain evidence="2">cv. Yunnan</strain>
    </source>
</reference>
<gene>
    <name evidence="1" type="ORF">L1987_46726</name>
</gene>